<feature type="chain" id="PRO_5039288998" evidence="1">
    <location>
        <begin position="21"/>
        <end position="720"/>
    </location>
</feature>
<comment type="caution">
    <text evidence="2">The sequence shown here is derived from an EMBL/GenBank/DDBJ whole genome shotgun (WGS) entry which is preliminary data.</text>
</comment>
<proteinExistence type="predicted"/>
<name>A0A2M9BDD8_9ACTN</name>
<dbReference type="RefSeq" id="WP_157805025.1">
    <property type="nucleotide sequence ID" value="NZ_PGEZ01000001.1"/>
</dbReference>
<gene>
    <name evidence="2" type="ORF">CLV56_0166</name>
</gene>
<dbReference type="InterPro" id="IPR010262">
    <property type="entry name" value="Arylsulfotransferase_bact"/>
</dbReference>
<dbReference type="InterPro" id="IPR053143">
    <property type="entry name" value="Arylsulfate_ST"/>
</dbReference>
<dbReference type="PANTHER" id="PTHR35340">
    <property type="entry name" value="PQQ ENZYME REPEAT PROTEIN-RELATED"/>
    <property type="match status" value="1"/>
</dbReference>
<dbReference type="EMBL" id="PGEZ01000001">
    <property type="protein sequence ID" value="PJJ55963.1"/>
    <property type="molecule type" value="Genomic_DNA"/>
</dbReference>
<evidence type="ECO:0000313" key="2">
    <source>
        <dbReference type="EMBL" id="PJJ55963.1"/>
    </source>
</evidence>
<dbReference type="OrthoDB" id="3225323at2"/>
<feature type="signal peptide" evidence="1">
    <location>
        <begin position="1"/>
        <end position="20"/>
    </location>
</feature>
<organism evidence="2 3">
    <name type="scientific">Mumia flava</name>
    <dbReference type="NCBI Taxonomy" id="1348852"/>
    <lineage>
        <taxon>Bacteria</taxon>
        <taxon>Bacillati</taxon>
        <taxon>Actinomycetota</taxon>
        <taxon>Actinomycetes</taxon>
        <taxon>Propionibacteriales</taxon>
        <taxon>Nocardioidaceae</taxon>
        <taxon>Mumia</taxon>
    </lineage>
</organism>
<keyword evidence="1" id="KW-0732">Signal</keyword>
<keyword evidence="3" id="KW-1185">Reference proteome</keyword>
<dbReference type="Proteomes" id="UP000230842">
    <property type="component" value="Unassembled WGS sequence"/>
</dbReference>
<keyword evidence="2" id="KW-0808">Transferase</keyword>
<dbReference type="AlphaFoldDB" id="A0A2M9BDD8"/>
<evidence type="ECO:0000256" key="1">
    <source>
        <dbReference type="SAM" id="SignalP"/>
    </source>
</evidence>
<evidence type="ECO:0000313" key="3">
    <source>
        <dbReference type="Proteomes" id="UP000230842"/>
    </source>
</evidence>
<sequence>MRPILVALVLGLVGATVALAPSAPDAHADAAPTRTLAVAGAGVGMFPAFDPAVERYAVTSATDEITALTITATTSDPDGTVRINGRPATGARTISGLRPGDEVSVIFSDSGGTAVHALFVTPAGFPTLERVDVGGDGAGMQPGHTLLTLTTFFDGRTYEAAVDANGVPVYARRTPSSTDFKRQPDGRLTVFRATETAGRTGSAMAVLDDRMDEVARYETVGLVNTDPHDSLVLPDGTLYLIAYEPDPATGRTDAVIQHLSASRDVLWEWSSADHVDPDAEAVIDAAGDYAHINSIALMPDGDVLASFRHLSSVFKIARTAHDGYAEGEVVWKLGGRDSTFAFVDELGAPIPGDGGPCAQHTATVVGDDRILLFDNGAWAPGPLCIDPADPTGPVVARTPTRVTEYALDTAAGTATPVWNYEVPDRYAIFAGSAERLDNGNTLVSWASERKALVTEVDAAGDPVWELVDPASPSDLNQRRASYRAFRTPVPDAVAPRVSLTGLPAGSTYTEGARVTPRYACTDRGGSSLRTCRVSGLRNGRLDTSSPGQAQVRVSATDGAGHRTVLTRSYRVAAAAPPPRYRPDASVRRADRRTYRGDGVVGAAGRQTVKAGIERRGRRVFVVRIRNTGNRPERFRLRGKAGNRRFAVTYRVGGRDRTRAVVRGRFRTVRLAPGRSTLVKVAVRRARSAPAGAERRFTLRATSTHGPRRDTVGARVVARRR</sequence>
<reference evidence="2 3" key="1">
    <citation type="submission" date="2017-11" db="EMBL/GenBank/DDBJ databases">
        <title>Genomic Encyclopedia of Archaeal and Bacterial Type Strains, Phase II (KMG-II): From Individual Species to Whole Genera.</title>
        <authorList>
            <person name="Goeker M."/>
        </authorList>
    </citation>
    <scope>NUCLEOTIDE SEQUENCE [LARGE SCALE GENOMIC DNA]</scope>
    <source>
        <strain evidence="2 3">DSM 27763</strain>
    </source>
</reference>
<dbReference type="Pfam" id="PF05935">
    <property type="entry name" value="Arylsulfotrans"/>
    <property type="match status" value="1"/>
</dbReference>
<dbReference type="GO" id="GO:0004062">
    <property type="term" value="F:aryl sulfotransferase activity"/>
    <property type="evidence" value="ECO:0007669"/>
    <property type="project" value="InterPro"/>
</dbReference>
<dbReference type="PANTHER" id="PTHR35340:SF5">
    <property type="entry name" value="ASST-DOMAIN-CONTAINING PROTEIN"/>
    <property type="match status" value="1"/>
</dbReference>
<protein>
    <submittedName>
        <fullName evidence="2">Arylsulfotransferase ASST</fullName>
    </submittedName>
</protein>
<accession>A0A2M9BDD8</accession>